<comment type="caution">
    <text evidence="1">The sequence shown here is derived from an EMBL/GenBank/DDBJ whole genome shotgun (WGS) entry which is preliminary data.</text>
</comment>
<organism evidence="1 2">
    <name type="scientific">Auriscalpium vulgare</name>
    <dbReference type="NCBI Taxonomy" id="40419"/>
    <lineage>
        <taxon>Eukaryota</taxon>
        <taxon>Fungi</taxon>
        <taxon>Dikarya</taxon>
        <taxon>Basidiomycota</taxon>
        <taxon>Agaricomycotina</taxon>
        <taxon>Agaricomycetes</taxon>
        <taxon>Russulales</taxon>
        <taxon>Auriscalpiaceae</taxon>
        <taxon>Auriscalpium</taxon>
    </lineage>
</organism>
<reference evidence="1" key="2">
    <citation type="journal article" date="2022" name="New Phytol.">
        <title>Evolutionary transition to the ectomycorrhizal habit in the genomes of a hyperdiverse lineage of mushroom-forming fungi.</title>
        <authorList>
            <person name="Looney B."/>
            <person name="Miyauchi S."/>
            <person name="Morin E."/>
            <person name="Drula E."/>
            <person name="Courty P.E."/>
            <person name="Kohler A."/>
            <person name="Kuo A."/>
            <person name="LaButti K."/>
            <person name="Pangilinan J."/>
            <person name="Lipzen A."/>
            <person name="Riley R."/>
            <person name="Andreopoulos W."/>
            <person name="He G."/>
            <person name="Johnson J."/>
            <person name="Nolan M."/>
            <person name="Tritt A."/>
            <person name="Barry K.W."/>
            <person name="Grigoriev I.V."/>
            <person name="Nagy L.G."/>
            <person name="Hibbett D."/>
            <person name="Henrissat B."/>
            <person name="Matheny P.B."/>
            <person name="Labbe J."/>
            <person name="Martin F.M."/>
        </authorList>
    </citation>
    <scope>NUCLEOTIDE SEQUENCE</scope>
    <source>
        <strain evidence="1">FP105234-sp</strain>
    </source>
</reference>
<sequence>MSVIPVDAQLIVIEWVYRVSQHSVVDYQTLRACALTCKAWTPVAQRLLFRRIYYTPIFRIIPAFEVERLLLTLSANPRLASYVCSIEIEIDTEVPHAAAKSLSLLGLCADVQHIYFDWHGSPSNFISTFDKQLRALPLSPVVSTLSADTSLVNHIASIWPSIHTLKMRCLKDFDEDEDEDVFEPTPIFVPSTVRSLSVDTDDTAWKFAPPDCDRSGLRALELKLPHDDAWVDLLVVAGVLPQLRFLGIDGPIPTQAALDRLTQLHTLVFTELPYNAASLPQSLRNLAYHARIYDEPEGWTENDKPILCMLEVLDQSTNLRRFTMPCGMSGRLREKFDEVCGNRGIEVITYTGMRNHERDVDVDWI</sequence>
<reference evidence="1" key="1">
    <citation type="submission" date="2021-02" db="EMBL/GenBank/DDBJ databases">
        <authorList>
            <consortium name="DOE Joint Genome Institute"/>
            <person name="Ahrendt S."/>
            <person name="Looney B.P."/>
            <person name="Miyauchi S."/>
            <person name="Morin E."/>
            <person name="Drula E."/>
            <person name="Courty P.E."/>
            <person name="Chicoki N."/>
            <person name="Fauchery L."/>
            <person name="Kohler A."/>
            <person name="Kuo A."/>
            <person name="Labutti K."/>
            <person name="Pangilinan J."/>
            <person name="Lipzen A."/>
            <person name="Riley R."/>
            <person name="Andreopoulos W."/>
            <person name="He G."/>
            <person name="Johnson J."/>
            <person name="Barry K.W."/>
            <person name="Grigoriev I.V."/>
            <person name="Nagy L."/>
            <person name="Hibbett D."/>
            <person name="Henrissat B."/>
            <person name="Matheny P.B."/>
            <person name="Labbe J."/>
            <person name="Martin F."/>
        </authorList>
    </citation>
    <scope>NUCLEOTIDE SEQUENCE</scope>
    <source>
        <strain evidence="1">FP105234-sp</strain>
    </source>
</reference>
<dbReference type="EMBL" id="MU275975">
    <property type="protein sequence ID" value="KAI0044666.1"/>
    <property type="molecule type" value="Genomic_DNA"/>
</dbReference>
<name>A0ACB8RKD6_9AGAM</name>
<gene>
    <name evidence="1" type="ORF">FA95DRAFT_1608346</name>
</gene>
<protein>
    <submittedName>
        <fullName evidence="1">Uncharacterized protein</fullName>
    </submittedName>
</protein>
<evidence type="ECO:0000313" key="2">
    <source>
        <dbReference type="Proteomes" id="UP000814033"/>
    </source>
</evidence>
<evidence type="ECO:0000313" key="1">
    <source>
        <dbReference type="EMBL" id="KAI0044666.1"/>
    </source>
</evidence>
<proteinExistence type="predicted"/>
<dbReference type="Proteomes" id="UP000814033">
    <property type="component" value="Unassembled WGS sequence"/>
</dbReference>
<keyword evidence="2" id="KW-1185">Reference proteome</keyword>
<accession>A0ACB8RKD6</accession>